<dbReference type="SUPFAM" id="SSF47323">
    <property type="entry name" value="Anticodon-binding domain of a subclass of class I aminoacyl-tRNA synthetases"/>
    <property type="match status" value="1"/>
</dbReference>
<evidence type="ECO:0000256" key="2">
    <source>
        <dbReference type="ARBA" id="ARBA00013169"/>
    </source>
</evidence>
<keyword evidence="3" id="KW-0963">Cytoplasm</keyword>
<dbReference type="InterPro" id="IPR014729">
    <property type="entry name" value="Rossmann-like_a/b/a_fold"/>
</dbReference>
<dbReference type="Gene3D" id="1.10.730.10">
    <property type="entry name" value="Isoleucyl-tRNA Synthetase, Domain 1"/>
    <property type="match status" value="1"/>
</dbReference>
<dbReference type="GO" id="GO:0005524">
    <property type="term" value="F:ATP binding"/>
    <property type="evidence" value="ECO:0007669"/>
    <property type="project" value="UniProtKB-KW"/>
</dbReference>
<dbReference type="InterPro" id="IPR013155">
    <property type="entry name" value="M/V/L/I-tRNA-synth_anticd-bd"/>
</dbReference>
<keyword evidence="8" id="KW-0030">Aminoacyl-tRNA synthetase</keyword>
<dbReference type="SUPFAM" id="SSF50677">
    <property type="entry name" value="ValRS/IleRS/LeuRS editing domain"/>
    <property type="match status" value="1"/>
</dbReference>
<evidence type="ECO:0000259" key="15">
    <source>
        <dbReference type="Pfam" id="PF08264"/>
    </source>
</evidence>
<evidence type="ECO:0000256" key="8">
    <source>
        <dbReference type="ARBA" id="ARBA00023146"/>
    </source>
</evidence>
<dbReference type="SUPFAM" id="SSF52374">
    <property type="entry name" value="Nucleotidylyl transferase"/>
    <property type="match status" value="1"/>
</dbReference>
<evidence type="ECO:0000256" key="11">
    <source>
        <dbReference type="ARBA" id="ARBA00047552"/>
    </source>
</evidence>
<dbReference type="NCBIfam" id="NF009687">
    <property type="entry name" value="PRK13208.1"/>
    <property type="match status" value="1"/>
</dbReference>
<comment type="similarity">
    <text evidence="13">Belongs to the class-I aminoacyl-tRNA synthetase family. ValS type 2 subfamily.</text>
</comment>
<dbReference type="CDD" id="cd07962">
    <property type="entry name" value="Anticodon_Ia_Val"/>
    <property type="match status" value="1"/>
</dbReference>
<evidence type="ECO:0000256" key="3">
    <source>
        <dbReference type="ARBA" id="ARBA00022490"/>
    </source>
</evidence>
<dbReference type="EC" id="6.1.1.9" evidence="2"/>
<dbReference type="InterPro" id="IPR002303">
    <property type="entry name" value="Valyl-tRNA_ligase"/>
</dbReference>
<evidence type="ECO:0000256" key="6">
    <source>
        <dbReference type="ARBA" id="ARBA00022840"/>
    </source>
</evidence>
<comment type="function">
    <text evidence="12">Catalyzes the attachment of valine to tRNA(Val). As ValRS can inadvertently accommodate and process structurally similar amino acids such as threonine, to avoid such errors, it has a 'posttransfer' editing activity that hydrolyzes mischarged Thr-tRNA(Val) in a tRNA-dependent manner.</text>
</comment>
<evidence type="ECO:0000259" key="14">
    <source>
        <dbReference type="Pfam" id="PF00133"/>
    </source>
</evidence>
<keyword evidence="5" id="KW-0547">Nucleotide-binding</keyword>
<protein>
    <recommendedName>
        <fullName evidence="9">Valine--tRNA ligase</fullName>
        <ecNumber evidence="2">6.1.1.9</ecNumber>
    </recommendedName>
    <alternativeName>
        <fullName evidence="10">Valyl-tRNA synthetase</fullName>
    </alternativeName>
</protein>
<dbReference type="PRINTS" id="PR00986">
    <property type="entry name" value="TRNASYNTHVAL"/>
</dbReference>
<evidence type="ECO:0000256" key="7">
    <source>
        <dbReference type="ARBA" id="ARBA00022917"/>
    </source>
</evidence>
<dbReference type="Pfam" id="PF00133">
    <property type="entry name" value="tRNA-synt_1"/>
    <property type="match status" value="1"/>
</dbReference>
<dbReference type="PANTHER" id="PTHR11946">
    <property type="entry name" value="VALYL-TRNA SYNTHETASES"/>
    <property type="match status" value="1"/>
</dbReference>
<evidence type="ECO:0000256" key="9">
    <source>
        <dbReference type="ARBA" id="ARBA00024407"/>
    </source>
</evidence>
<dbReference type="InterPro" id="IPR002300">
    <property type="entry name" value="aa-tRNA-synth_Ia"/>
</dbReference>
<proteinExistence type="inferred from homology"/>
<feature type="domain" description="Aminoacyl-tRNA synthetase class Ia" evidence="14">
    <location>
        <begin position="23"/>
        <end position="574"/>
    </location>
</feature>
<comment type="subcellular location">
    <subcellularLocation>
        <location evidence="1">Cytoplasm</location>
    </subcellularLocation>
</comment>
<evidence type="ECO:0000256" key="13">
    <source>
        <dbReference type="ARBA" id="ARBA00061452"/>
    </source>
</evidence>
<evidence type="ECO:0000313" key="16">
    <source>
        <dbReference type="EMBL" id="NMA44305.1"/>
    </source>
</evidence>
<comment type="caution">
    <text evidence="16">The sequence shown here is derived from an EMBL/GenBank/DDBJ whole genome shotgun (WGS) entry which is preliminary data.</text>
</comment>
<dbReference type="GO" id="GO:0002161">
    <property type="term" value="F:aminoacyl-tRNA deacylase activity"/>
    <property type="evidence" value="ECO:0007669"/>
    <property type="project" value="InterPro"/>
</dbReference>
<keyword evidence="7" id="KW-0648">Protein biosynthesis</keyword>
<dbReference type="PANTHER" id="PTHR11946:SF93">
    <property type="entry name" value="VALINE--TRNA LIGASE, CHLOROPLASTIC_MITOCHONDRIAL 2"/>
    <property type="match status" value="1"/>
</dbReference>
<feature type="domain" description="Methionyl/Valyl/Leucyl/Isoleucyl-tRNA synthetase anticodon-binding" evidence="15">
    <location>
        <begin position="627"/>
        <end position="773"/>
    </location>
</feature>
<keyword evidence="4 16" id="KW-0436">Ligase</keyword>
<dbReference type="AlphaFoldDB" id="A0A7K4BYM5"/>
<evidence type="ECO:0000256" key="12">
    <source>
        <dbReference type="ARBA" id="ARBA00055630"/>
    </source>
</evidence>
<evidence type="ECO:0000256" key="1">
    <source>
        <dbReference type="ARBA" id="ARBA00004496"/>
    </source>
</evidence>
<accession>A0A7K4BYM5</accession>
<evidence type="ECO:0000313" key="17">
    <source>
        <dbReference type="Proteomes" id="UP000526302"/>
    </source>
</evidence>
<dbReference type="Gene3D" id="3.40.50.620">
    <property type="entry name" value="HUPs"/>
    <property type="match status" value="2"/>
</dbReference>
<reference evidence="16 17" key="1">
    <citation type="journal article" date="2020" name="Biotechnol. Biofuels">
        <title>New insights from the biogas microbiome by comprehensive genome-resolved metagenomics of nearly 1600 species originating from multiple anaerobic digesters.</title>
        <authorList>
            <person name="Campanaro S."/>
            <person name="Treu L."/>
            <person name="Rodriguez-R L.M."/>
            <person name="Kovalovszki A."/>
            <person name="Ziels R.M."/>
            <person name="Maus I."/>
            <person name="Zhu X."/>
            <person name="Kougias P.G."/>
            <person name="Basile A."/>
            <person name="Luo G."/>
            <person name="Schluter A."/>
            <person name="Konstantinidis K.T."/>
            <person name="Angelidaki I."/>
        </authorList>
    </citation>
    <scope>NUCLEOTIDE SEQUENCE [LARGE SCALE GENOMIC DNA]</scope>
    <source>
        <strain evidence="16">AS22ysBPME_79</strain>
    </source>
</reference>
<dbReference type="InterPro" id="IPR033705">
    <property type="entry name" value="Anticodon_Ia_Val"/>
</dbReference>
<evidence type="ECO:0000256" key="10">
    <source>
        <dbReference type="ARBA" id="ARBA00029936"/>
    </source>
</evidence>
<evidence type="ECO:0000256" key="4">
    <source>
        <dbReference type="ARBA" id="ARBA00022598"/>
    </source>
</evidence>
<dbReference type="GO" id="GO:0005829">
    <property type="term" value="C:cytosol"/>
    <property type="evidence" value="ECO:0007669"/>
    <property type="project" value="TreeGrafter"/>
</dbReference>
<gene>
    <name evidence="16" type="ORF">GX950_00625</name>
</gene>
<sequence length="807" mass="93617">MFARDDLMQIKEKSFTKEMELAIFEEWKKDDTYKFNENTEKKVYSIDTPPPYINSPIHIGHASTYIIMDFIARYRRMTGQEVLFPLGLDQNGLPIEISAEKKYKVDFTKLTRDEAVGYCRKLLDETSAESINSFAKCGIMFNSWSEGEKIGDMYQTDSKSYRAVTQATFIDLWNKNLIYEANKVVNWDPKLQTTVSDAEIIYEDRPGFFHDIVFKVKDTNEEVIIGTTRPELICSCAMVIFNPNDERYLHLEGKTLITPYFNKEVPCKSHTAAEMDKGTGIMMMCSYGDLTDIRFFMEQKLEPIIAINKDGTMNEKAGDLSGLKIIEARKKIVESMQNSGLLKKITPTSAHRTPVSERSGAAIEFIEMQEFYLKQLDYKDKMMEIANNVTIYSPKSRQILIDWINSISIDWPISRRRYYATDIPMWKCKKCGNYVLAEKGKYVQPWKEKFSGTCECGNSDPNEFVGETRVFDTWFDSSISPLYILGYERKPEFFNKHSPCSLRPQGKEIVRTWLYFTLLKDYLLTEKIIFDDVWIHHHIVDEKGYKMSKSKGNTIDPQKILNQYGASPFRIWCAIEGNLDRTDFRCSMERIQSAGKLIDKLWNVSKFVSMFELTQEQEKNVEPMEIDKWVQSEIDKLIEEATIGYKEYDFHNPTVRIINFIRDEFASHYVEIVKRRAYNNDPNTKFTESERNAAVKTLRDSLKTILELLAPVNAAMNYYIYKEMFNENVHAQKWPTKTNTTSTIVTKDLVEFNSAIWKAKKDATLSLKDPVKKATAPESLKSVEKEIKATHNILKLTFGKEIIVEAK</sequence>
<dbReference type="InterPro" id="IPR009080">
    <property type="entry name" value="tRNAsynth_Ia_anticodon-bd"/>
</dbReference>
<evidence type="ECO:0000256" key="5">
    <source>
        <dbReference type="ARBA" id="ARBA00022741"/>
    </source>
</evidence>
<dbReference type="FunFam" id="3.40.50.620:FF:000192">
    <property type="entry name" value="Valine--tRNA ligase"/>
    <property type="match status" value="1"/>
</dbReference>
<keyword evidence="6" id="KW-0067">ATP-binding</keyword>
<dbReference type="Proteomes" id="UP000526302">
    <property type="component" value="Unassembled WGS sequence"/>
</dbReference>
<dbReference type="GO" id="GO:0006438">
    <property type="term" value="P:valyl-tRNA aminoacylation"/>
    <property type="evidence" value="ECO:0007669"/>
    <property type="project" value="InterPro"/>
</dbReference>
<dbReference type="EMBL" id="JAAZKV010000005">
    <property type="protein sequence ID" value="NMA44305.1"/>
    <property type="molecule type" value="Genomic_DNA"/>
</dbReference>
<dbReference type="GO" id="GO:0004832">
    <property type="term" value="F:valine-tRNA ligase activity"/>
    <property type="evidence" value="ECO:0007669"/>
    <property type="project" value="UniProtKB-EC"/>
</dbReference>
<organism evidence="16 17">
    <name type="scientific">Candidatus Iainarchaeum sp</name>
    <dbReference type="NCBI Taxonomy" id="3101447"/>
    <lineage>
        <taxon>Archaea</taxon>
        <taxon>Candidatus Iainarchaeota</taxon>
        <taxon>Candidatus Iainarchaeia</taxon>
        <taxon>Candidatus Iainarchaeales</taxon>
        <taxon>Candidatus Iainarchaeaceae</taxon>
        <taxon>Candidatus Iainarchaeum</taxon>
    </lineage>
</organism>
<comment type="catalytic activity">
    <reaction evidence="11">
        <text>tRNA(Val) + L-valine + ATP = L-valyl-tRNA(Val) + AMP + diphosphate</text>
        <dbReference type="Rhea" id="RHEA:10704"/>
        <dbReference type="Rhea" id="RHEA-COMP:9672"/>
        <dbReference type="Rhea" id="RHEA-COMP:9708"/>
        <dbReference type="ChEBI" id="CHEBI:30616"/>
        <dbReference type="ChEBI" id="CHEBI:33019"/>
        <dbReference type="ChEBI" id="CHEBI:57762"/>
        <dbReference type="ChEBI" id="CHEBI:78442"/>
        <dbReference type="ChEBI" id="CHEBI:78537"/>
        <dbReference type="ChEBI" id="CHEBI:456215"/>
        <dbReference type="EC" id="6.1.1.9"/>
    </reaction>
</comment>
<dbReference type="InterPro" id="IPR009008">
    <property type="entry name" value="Val/Leu/Ile-tRNA-synth_edit"/>
</dbReference>
<name>A0A7K4BYM5_9ARCH</name>
<dbReference type="Pfam" id="PF08264">
    <property type="entry name" value="Anticodon_1"/>
    <property type="match status" value="1"/>
</dbReference>